<proteinExistence type="predicted"/>
<gene>
    <name evidence="9" type="ordered locus">Hhal_2344</name>
</gene>
<dbReference type="PANTHER" id="PTHR43071">
    <property type="entry name" value="2-AMINO-4-HYDROXY-6-HYDROXYMETHYLDIHYDROPTERIDINE PYROPHOSPHOKINASE"/>
    <property type="match status" value="1"/>
</dbReference>
<dbReference type="GO" id="GO:0046654">
    <property type="term" value="P:tetrahydrofolate biosynthetic process"/>
    <property type="evidence" value="ECO:0007669"/>
    <property type="project" value="UniProtKB-UniPathway"/>
</dbReference>
<reference evidence="9 10" key="2">
    <citation type="journal article" date="2013" name="Stand. Genomic Sci.">
        <title>Complete genome sequence of Halorhodospira halophila SL1.</title>
        <authorList>
            <person name="Challacombe J.F."/>
            <person name="Majid S."/>
            <person name="Deole R."/>
            <person name="Brettin T.S."/>
            <person name="Bruce D."/>
            <person name="Delano S.F."/>
            <person name="Detter J.C."/>
            <person name="Gleasner C.D."/>
            <person name="Han C.S."/>
            <person name="Misra M."/>
            <person name="Reitenga K.G."/>
            <person name="Mikhailova N."/>
            <person name="Woyke T."/>
            <person name="Pitluck S."/>
            <person name="Nolan M."/>
            <person name="Land M.L."/>
            <person name="Saunders E."/>
            <person name="Tapia R."/>
            <person name="Lapidus A."/>
            <person name="Ivanova N."/>
            <person name="Hoff W.D."/>
        </authorList>
    </citation>
    <scope>NUCLEOTIDE SEQUENCE [LARGE SCALE GENOMIC DNA]</scope>
    <source>
        <strain evidence="10">DSM 244 / SL1</strain>
    </source>
</reference>
<evidence type="ECO:0000256" key="4">
    <source>
        <dbReference type="ARBA" id="ARBA00022741"/>
    </source>
</evidence>
<dbReference type="GO" id="GO:0016301">
    <property type="term" value="F:kinase activity"/>
    <property type="evidence" value="ECO:0007669"/>
    <property type="project" value="UniProtKB-KW"/>
</dbReference>
<evidence type="ECO:0000256" key="6">
    <source>
        <dbReference type="ARBA" id="ARBA00022840"/>
    </source>
</evidence>
<reference evidence="10" key="1">
    <citation type="submission" date="2006-12" db="EMBL/GenBank/DDBJ databases">
        <title>Complete sequence of Halorhodospira halophila SL1.</title>
        <authorList>
            <consortium name="US DOE Joint Genome Institute"/>
            <person name="Copeland A."/>
            <person name="Lucas S."/>
            <person name="Lapidus A."/>
            <person name="Barry K."/>
            <person name="Detter J.C."/>
            <person name="Glavina del Rio T."/>
            <person name="Hammon N."/>
            <person name="Israni S."/>
            <person name="Dalin E."/>
            <person name="Tice H."/>
            <person name="Pitluck S."/>
            <person name="Saunders E."/>
            <person name="Brettin T."/>
            <person name="Bruce D."/>
            <person name="Han C."/>
            <person name="Tapia R."/>
            <person name="Schmutz J."/>
            <person name="Larimer F."/>
            <person name="Land M."/>
            <person name="Hauser L."/>
            <person name="Kyrpides N."/>
            <person name="Mikhailova N."/>
            <person name="Hoff W."/>
            <person name="Richardson P."/>
        </authorList>
    </citation>
    <scope>NUCLEOTIDE SEQUENCE [LARGE SCALE GENOMIC DNA]</scope>
    <source>
        <strain evidence="10">DSM 244 / SL1</strain>
    </source>
</reference>
<keyword evidence="4" id="KW-0547">Nucleotide-binding</keyword>
<dbReference type="KEGG" id="hha:Hhal_2344"/>
<organism evidence="9 10">
    <name type="scientific">Halorhodospira halophila (strain DSM 244 / SL1)</name>
    <name type="common">Ectothiorhodospira halophila (strain DSM 244 / SL1)</name>
    <dbReference type="NCBI Taxonomy" id="349124"/>
    <lineage>
        <taxon>Bacteria</taxon>
        <taxon>Pseudomonadati</taxon>
        <taxon>Pseudomonadota</taxon>
        <taxon>Gammaproteobacteria</taxon>
        <taxon>Chromatiales</taxon>
        <taxon>Ectothiorhodospiraceae</taxon>
        <taxon>Halorhodospira</taxon>
    </lineage>
</organism>
<accession>A1WZJ5</accession>
<keyword evidence="3" id="KW-0808">Transferase</keyword>
<keyword evidence="7" id="KW-0289">Folate biosynthesis</keyword>
<dbReference type="GO" id="GO:0003848">
    <property type="term" value="F:2-amino-4-hydroxy-6-hydroxymethyldihydropteridine diphosphokinase activity"/>
    <property type="evidence" value="ECO:0007669"/>
    <property type="project" value="UniProtKB-EC"/>
</dbReference>
<dbReference type="UniPathway" id="UPA00077">
    <property type="reaction ID" value="UER00155"/>
</dbReference>
<evidence type="ECO:0000313" key="9">
    <source>
        <dbReference type="EMBL" id="ABM63107.1"/>
    </source>
</evidence>
<evidence type="ECO:0000313" key="10">
    <source>
        <dbReference type="Proteomes" id="UP000000647"/>
    </source>
</evidence>
<dbReference type="Proteomes" id="UP000000647">
    <property type="component" value="Chromosome"/>
</dbReference>
<protein>
    <recommendedName>
        <fullName evidence="2">2-amino-4-hydroxy-6-hydroxymethyldihydropteridine diphosphokinase</fullName>
        <ecNumber evidence="2">2.7.6.3</ecNumber>
    </recommendedName>
</protein>
<dbReference type="eggNOG" id="COG0801">
    <property type="taxonomic scope" value="Bacteria"/>
</dbReference>
<sequence>MRQAYLSIGSNIDRDRNIRSAMAELRVRWPDMVFSTVYETAAVGFEGEDFYNLVASFRAEESLEDVLDTLRELEDAHGRHRAGGKFSARTLDLDLLLWGDAVIDGDPVTLPRGEILQFDFVLRPLAELAPEARHPLNGECFRDLWAGFTGHPSIRRSVPLAD</sequence>
<dbReference type="InterPro" id="IPR000550">
    <property type="entry name" value="Hppk"/>
</dbReference>
<evidence type="ECO:0000259" key="8">
    <source>
        <dbReference type="Pfam" id="PF01288"/>
    </source>
</evidence>
<evidence type="ECO:0000256" key="3">
    <source>
        <dbReference type="ARBA" id="ARBA00022679"/>
    </source>
</evidence>
<evidence type="ECO:0000256" key="1">
    <source>
        <dbReference type="ARBA" id="ARBA00005051"/>
    </source>
</evidence>
<dbReference type="Gene3D" id="3.30.70.560">
    <property type="entry name" value="7,8-Dihydro-6-hydroxymethylpterin-pyrophosphokinase HPPK"/>
    <property type="match status" value="1"/>
</dbReference>
<evidence type="ECO:0000256" key="5">
    <source>
        <dbReference type="ARBA" id="ARBA00022777"/>
    </source>
</evidence>
<dbReference type="AlphaFoldDB" id="A1WZJ5"/>
<dbReference type="HOGENOM" id="CLU_097916_2_2_6"/>
<evidence type="ECO:0000256" key="2">
    <source>
        <dbReference type="ARBA" id="ARBA00013253"/>
    </source>
</evidence>
<comment type="pathway">
    <text evidence="1">Cofactor biosynthesis; tetrahydrofolate biosynthesis; 2-amino-4-hydroxy-6-hydroxymethyl-7,8-dihydropteridine diphosphate from 7,8-dihydroneopterin triphosphate: step 4/4.</text>
</comment>
<dbReference type="RefSeq" id="WP_011815129.1">
    <property type="nucleotide sequence ID" value="NC_008789.1"/>
</dbReference>
<dbReference type="InterPro" id="IPR035907">
    <property type="entry name" value="Hppk_sf"/>
</dbReference>
<dbReference type="GO" id="GO:0046656">
    <property type="term" value="P:folic acid biosynthetic process"/>
    <property type="evidence" value="ECO:0007669"/>
    <property type="project" value="UniProtKB-KW"/>
</dbReference>
<dbReference type="NCBIfam" id="TIGR01498">
    <property type="entry name" value="folK"/>
    <property type="match status" value="1"/>
</dbReference>
<dbReference type="EMBL" id="CP000544">
    <property type="protein sequence ID" value="ABM63107.1"/>
    <property type="molecule type" value="Genomic_DNA"/>
</dbReference>
<dbReference type="Pfam" id="PF01288">
    <property type="entry name" value="HPPK"/>
    <property type="match status" value="1"/>
</dbReference>
<keyword evidence="6" id="KW-0067">ATP-binding</keyword>
<dbReference type="STRING" id="349124.Hhal_2344"/>
<dbReference type="EC" id="2.7.6.3" evidence="2"/>
<dbReference type="OrthoDB" id="9790168at2"/>
<name>A1WZJ5_HALHL</name>
<dbReference type="CDD" id="cd00483">
    <property type="entry name" value="HPPK"/>
    <property type="match status" value="1"/>
</dbReference>
<keyword evidence="5 9" id="KW-0418">Kinase</keyword>
<feature type="domain" description="7,8-dihydro-6-hydroxymethylpterin-pyrophosphokinase" evidence="8">
    <location>
        <begin position="5"/>
        <end position="130"/>
    </location>
</feature>
<evidence type="ECO:0000256" key="7">
    <source>
        <dbReference type="ARBA" id="ARBA00022909"/>
    </source>
</evidence>
<keyword evidence="10" id="KW-1185">Reference proteome</keyword>
<dbReference type="PANTHER" id="PTHR43071:SF2">
    <property type="entry name" value="2-AMINO-4-HYDROXY-6-HYDROXYMETHYLDIHYDROPTERIDINE PYROPHOSPHOKINASE"/>
    <property type="match status" value="1"/>
</dbReference>
<dbReference type="SUPFAM" id="SSF55083">
    <property type="entry name" value="6-hydroxymethyl-7,8-dihydropterin pyrophosphokinase, HPPK"/>
    <property type="match status" value="1"/>
</dbReference>
<dbReference type="GO" id="GO:0005524">
    <property type="term" value="F:ATP binding"/>
    <property type="evidence" value="ECO:0007669"/>
    <property type="project" value="UniProtKB-KW"/>
</dbReference>